<dbReference type="PaxDb" id="4565-Traes_1BS_C7A401682.2"/>
<keyword evidence="3" id="KW-1185">Reference proteome</keyword>
<dbReference type="Proteomes" id="UP000019116">
    <property type="component" value="Chromosome 1B"/>
</dbReference>
<protein>
    <recommendedName>
        <fullName evidence="4">F-box domain-containing protein</fullName>
    </recommendedName>
</protein>
<dbReference type="STRING" id="4565.A0A3B5YSM5"/>
<dbReference type="EnsemblPlants" id="TraesCS1B02G094000.1">
    <property type="protein sequence ID" value="TraesCS1B02G094000.1.cds1"/>
    <property type="gene ID" value="TraesCS1B02G094000"/>
</dbReference>
<dbReference type="Gramene" id="TraesNOR1B03G00224260.1">
    <property type="protein sequence ID" value="TraesNOR1B03G00224260.1.CDS1"/>
    <property type="gene ID" value="TraesNOR1B03G00224260"/>
</dbReference>
<organism evidence="2">
    <name type="scientific">Triticum aestivum</name>
    <name type="common">Wheat</name>
    <dbReference type="NCBI Taxonomy" id="4565"/>
    <lineage>
        <taxon>Eukaryota</taxon>
        <taxon>Viridiplantae</taxon>
        <taxon>Streptophyta</taxon>
        <taxon>Embryophyta</taxon>
        <taxon>Tracheophyta</taxon>
        <taxon>Spermatophyta</taxon>
        <taxon>Magnoliopsida</taxon>
        <taxon>Liliopsida</taxon>
        <taxon>Poales</taxon>
        <taxon>Poaceae</taxon>
        <taxon>BOP clade</taxon>
        <taxon>Pooideae</taxon>
        <taxon>Triticodae</taxon>
        <taxon>Triticeae</taxon>
        <taxon>Triticinae</taxon>
        <taxon>Triticum</taxon>
    </lineage>
</organism>
<evidence type="ECO:0000313" key="2">
    <source>
        <dbReference type="EnsemblPlants" id="TraesCS1B02G094000.1.cds1"/>
    </source>
</evidence>
<evidence type="ECO:0000256" key="1">
    <source>
        <dbReference type="SAM" id="MobiDB-lite"/>
    </source>
</evidence>
<reference evidence="2" key="2">
    <citation type="submission" date="2018-10" db="UniProtKB">
        <authorList>
            <consortium name="EnsemblPlants"/>
        </authorList>
    </citation>
    <scope>IDENTIFICATION</scope>
</reference>
<dbReference type="OMA" id="FRNEYTE"/>
<dbReference type="InterPro" id="IPR036047">
    <property type="entry name" value="F-box-like_dom_sf"/>
</dbReference>
<dbReference type="AlphaFoldDB" id="A0A3B5YSM5"/>
<dbReference type="Gene3D" id="3.80.10.10">
    <property type="entry name" value="Ribonuclease Inhibitor"/>
    <property type="match status" value="1"/>
</dbReference>
<dbReference type="Gramene" id="TraesCS1B02G094000.1">
    <property type="protein sequence ID" value="TraesCS1B02G094000.1.cds1"/>
    <property type="gene ID" value="TraesCS1B02G094000"/>
</dbReference>
<dbReference type="OrthoDB" id="703036at2759"/>
<evidence type="ECO:0008006" key="4">
    <source>
        <dbReference type="Google" id="ProtNLM"/>
    </source>
</evidence>
<name>A0A3B5YSM5_WHEAT</name>
<dbReference type="Gramene" id="TraesCS1B03G0249700.1">
    <property type="protein sequence ID" value="TraesCS1B03G0249700.1.CDS1"/>
    <property type="gene ID" value="TraesCS1B03G0249700"/>
</dbReference>
<proteinExistence type="predicted"/>
<reference evidence="2" key="1">
    <citation type="submission" date="2018-08" db="EMBL/GenBank/DDBJ databases">
        <authorList>
            <person name="Rossello M."/>
        </authorList>
    </citation>
    <scope>NUCLEOTIDE SEQUENCE [LARGE SCALE GENOMIC DNA]</scope>
    <source>
        <strain evidence="2">cv. Chinese Spring</strain>
    </source>
</reference>
<accession>A0A3B5YSM5</accession>
<evidence type="ECO:0000313" key="3">
    <source>
        <dbReference type="Proteomes" id="UP000019116"/>
    </source>
</evidence>
<feature type="compositionally biased region" description="Basic residues" evidence="1">
    <location>
        <begin position="117"/>
        <end position="127"/>
    </location>
</feature>
<dbReference type="Gramene" id="TraesCLE_scaffold_011416_01G000100.1">
    <property type="protein sequence ID" value="TraesCLE_scaffold_011416_01G000100.1"/>
    <property type="gene ID" value="TraesCLE_scaffold_011416_01G000100"/>
</dbReference>
<gene>
    <name evidence="2" type="primary">LOC123110427</name>
</gene>
<dbReference type="SUPFAM" id="SSF81383">
    <property type="entry name" value="F-box domain"/>
    <property type="match status" value="1"/>
</dbReference>
<dbReference type="InterPro" id="IPR032675">
    <property type="entry name" value="LRR_dom_sf"/>
</dbReference>
<feature type="region of interest" description="Disordered" evidence="1">
    <location>
        <begin position="116"/>
        <end position="140"/>
    </location>
</feature>
<dbReference type="SUPFAM" id="SSF52047">
    <property type="entry name" value="RNI-like"/>
    <property type="match status" value="1"/>
</dbReference>
<dbReference type="PANTHER" id="PTHR35545">
    <property type="entry name" value="F-BOX DOMAIN-CONTAINING PROTEIN"/>
    <property type="match status" value="1"/>
</dbReference>
<sequence>MPTRLKQYNNYSIKSLSPFQQTFLEICSKRYMVESAFLDAKSLSSDFQPFRNEYTEEEKKRRVLLRKLAPLSRALGSFPSAPTRSLRLRSPFRARDSDKHRTIATIFPLGRSSIQSRHTKFPPRRAMARKDLSSRRRRLSLRRPRDEDRLNALSDDLILQIVGRLDTRSALGAAALCRRWAHLPRELPALDLKVSDALPPRYRRWLDLLNEAVTSDALRGCSRRLRPIVGRYERRAMRAMVSSVRSLRARRHRRACSRLSLEFFAFSTSAAINRLVVDAVDSWGVEDLEVVAKSTEPITHLRPVYTFPRGRISRKPGESRLRSLKLVNCLPPPLEGFTALTTLLLRDLPCSTPAAVYEGVVAACPQLRVLHLVSCSFDKDTARWVVFDAPMSEIRELVADGPLMTVKLRSLPKLESLTAVDARVLLCSDADVPCLAHVSLVFSIGPLDNHSIVNHLIALFMLSLKDAAISLRNLILRFTGPEMWILPNLKNQFSLMPNLKKLLVADVPSSWDVSWPRILIQAAPLLESLHVHVSQSQSQSQCQHEEEPGRQNISSYLQMQQPSSSSSWQRHRHLKELVVVGFQSTSRIHHQLMYLVRFAVDTSTALRRVAVFKHGHVEDKGGPWDWEMVSKQSTWSNEEKLAVLDCCSTSTPQIEVLLG</sequence>
<dbReference type="Gramene" id="TraesROB_scaffold_027071_01G000100.1">
    <property type="protein sequence ID" value="TraesROB_scaffold_027071_01G000100.1"/>
    <property type="gene ID" value="TraesROB_scaffold_027071_01G000100"/>
</dbReference>
<dbReference type="PANTHER" id="PTHR35545:SF13">
    <property type="entry name" value="F-BOX DOMAIN-CONTAINING PROTEIN"/>
    <property type="match status" value="1"/>
</dbReference>